<dbReference type="CDD" id="cd07067">
    <property type="entry name" value="HP_PGM_like"/>
    <property type="match status" value="1"/>
</dbReference>
<dbReference type="InterPro" id="IPR013078">
    <property type="entry name" value="His_Pase_superF_clade-1"/>
</dbReference>
<dbReference type="PANTHER" id="PTHR47623:SF1">
    <property type="entry name" value="OS09G0287300 PROTEIN"/>
    <property type="match status" value="1"/>
</dbReference>
<reference evidence="2 3" key="1">
    <citation type="submission" date="2018-03" db="EMBL/GenBank/DDBJ databases">
        <title>Genomic Encyclopedia of Archaeal and Bacterial Type Strains, Phase II (KMG-II): from individual species to whole genera.</title>
        <authorList>
            <person name="Goeker M."/>
        </authorList>
    </citation>
    <scope>NUCLEOTIDE SEQUENCE [LARGE SCALE GENOMIC DNA]</scope>
    <source>
        <strain evidence="2 3">DSM 28229</strain>
    </source>
</reference>
<dbReference type="SMART" id="SM00855">
    <property type="entry name" value="PGAM"/>
    <property type="match status" value="1"/>
</dbReference>
<dbReference type="PANTHER" id="PTHR47623">
    <property type="entry name" value="OS09G0287300 PROTEIN"/>
    <property type="match status" value="1"/>
</dbReference>
<dbReference type="Gene3D" id="3.40.50.1240">
    <property type="entry name" value="Phosphoglycerate mutase-like"/>
    <property type="match status" value="1"/>
</dbReference>
<evidence type="ECO:0000313" key="3">
    <source>
        <dbReference type="Proteomes" id="UP000245535"/>
    </source>
</evidence>
<comment type="caution">
    <text evidence="2">The sequence shown here is derived from an EMBL/GenBank/DDBJ whole genome shotgun (WGS) entry which is preliminary data.</text>
</comment>
<dbReference type="OrthoDB" id="9810154at2"/>
<dbReference type="InterPro" id="IPR029033">
    <property type="entry name" value="His_PPase_superfam"/>
</dbReference>
<name>A0A315Z4K9_SEDFL</name>
<dbReference type="Pfam" id="PF00300">
    <property type="entry name" value="His_Phos_1"/>
    <property type="match status" value="1"/>
</dbReference>
<sequence>MKNLYLIRHAKSSWKDPSLDDYDRPLNKRGKLAASKMGSWMNQNQYFPDLILTSKAIRAKRTARLIADELKLDFLNIIEDHSLYDCPQDHIMKYLQKLDDRYDSVYLVFHNPSITKLANDFIQDFYFDNIVTSGIVGLKFSMDSWSDISKTQADLLFYQFPKNF</sequence>
<gene>
    <name evidence="2" type="ORF">BC781_1073</name>
</gene>
<dbReference type="EMBL" id="QGDO01000007">
    <property type="protein sequence ID" value="PWJ38413.1"/>
    <property type="molecule type" value="Genomic_DNA"/>
</dbReference>
<evidence type="ECO:0000313" key="2">
    <source>
        <dbReference type="EMBL" id="PWJ38413.1"/>
    </source>
</evidence>
<evidence type="ECO:0000256" key="1">
    <source>
        <dbReference type="PIRSR" id="PIRSR613078-2"/>
    </source>
</evidence>
<organism evidence="2 3">
    <name type="scientific">Sediminitomix flava</name>
    <dbReference type="NCBI Taxonomy" id="379075"/>
    <lineage>
        <taxon>Bacteria</taxon>
        <taxon>Pseudomonadati</taxon>
        <taxon>Bacteroidota</taxon>
        <taxon>Cytophagia</taxon>
        <taxon>Cytophagales</taxon>
        <taxon>Flammeovirgaceae</taxon>
        <taxon>Sediminitomix</taxon>
    </lineage>
</organism>
<protein>
    <submittedName>
        <fullName evidence="2">Phosphohistidine phosphatase</fullName>
    </submittedName>
</protein>
<dbReference type="AlphaFoldDB" id="A0A315Z4K9"/>
<keyword evidence="3" id="KW-1185">Reference proteome</keyword>
<dbReference type="SUPFAM" id="SSF53254">
    <property type="entry name" value="Phosphoglycerate mutase-like"/>
    <property type="match status" value="1"/>
</dbReference>
<feature type="binding site" evidence="1">
    <location>
        <position position="58"/>
    </location>
    <ligand>
        <name>substrate</name>
    </ligand>
</feature>
<dbReference type="RefSeq" id="WP_109621461.1">
    <property type="nucleotide sequence ID" value="NZ_QGDO01000007.1"/>
</dbReference>
<proteinExistence type="predicted"/>
<dbReference type="Proteomes" id="UP000245535">
    <property type="component" value="Unassembled WGS sequence"/>
</dbReference>
<accession>A0A315Z4K9</accession>